<keyword evidence="2" id="KW-1185">Reference proteome</keyword>
<comment type="caution">
    <text evidence="1">The sequence shown here is derived from an EMBL/GenBank/DDBJ whole genome shotgun (WGS) entry which is preliminary data.</text>
</comment>
<protein>
    <submittedName>
        <fullName evidence="1">ALBINO3-like protein 1 chloroplastic-like</fullName>
    </submittedName>
</protein>
<name>A0A392P0T8_9FABA</name>
<sequence length="109" mass="12092">MAILLPCTPTILSTPFGNRTTTHFPLRPHSHPFSPFRGSLSVSRFGFQPGFLPQPDDTEFVIRELYSRAEGFLYTIADAAVLSSDTVVTTTIATAKQNNDWLSLITNYV</sequence>
<dbReference type="AlphaFoldDB" id="A0A392P0T8"/>
<organism evidence="1 2">
    <name type="scientific">Trifolium medium</name>
    <dbReference type="NCBI Taxonomy" id="97028"/>
    <lineage>
        <taxon>Eukaryota</taxon>
        <taxon>Viridiplantae</taxon>
        <taxon>Streptophyta</taxon>
        <taxon>Embryophyta</taxon>
        <taxon>Tracheophyta</taxon>
        <taxon>Spermatophyta</taxon>
        <taxon>Magnoliopsida</taxon>
        <taxon>eudicotyledons</taxon>
        <taxon>Gunneridae</taxon>
        <taxon>Pentapetalae</taxon>
        <taxon>rosids</taxon>
        <taxon>fabids</taxon>
        <taxon>Fabales</taxon>
        <taxon>Fabaceae</taxon>
        <taxon>Papilionoideae</taxon>
        <taxon>50 kb inversion clade</taxon>
        <taxon>NPAAA clade</taxon>
        <taxon>Hologalegina</taxon>
        <taxon>IRL clade</taxon>
        <taxon>Trifolieae</taxon>
        <taxon>Trifolium</taxon>
    </lineage>
</organism>
<dbReference type="EMBL" id="LXQA010059227">
    <property type="protein sequence ID" value="MCI05628.1"/>
    <property type="molecule type" value="Genomic_DNA"/>
</dbReference>
<accession>A0A392P0T8</accession>
<dbReference type="Proteomes" id="UP000265520">
    <property type="component" value="Unassembled WGS sequence"/>
</dbReference>
<evidence type="ECO:0000313" key="1">
    <source>
        <dbReference type="EMBL" id="MCI05628.1"/>
    </source>
</evidence>
<reference evidence="1 2" key="1">
    <citation type="journal article" date="2018" name="Front. Plant Sci.">
        <title>Red Clover (Trifolium pratense) and Zigzag Clover (T. medium) - A Picture of Genomic Similarities and Differences.</title>
        <authorList>
            <person name="Dluhosova J."/>
            <person name="Istvanek J."/>
            <person name="Nedelnik J."/>
            <person name="Repkova J."/>
        </authorList>
    </citation>
    <scope>NUCLEOTIDE SEQUENCE [LARGE SCALE GENOMIC DNA]</scope>
    <source>
        <strain evidence="2">cv. 10/8</strain>
        <tissue evidence="1">Leaf</tissue>
    </source>
</reference>
<evidence type="ECO:0000313" key="2">
    <source>
        <dbReference type="Proteomes" id="UP000265520"/>
    </source>
</evidence>
<proteinExistence type="predicted"/>